<accession>A0A4R2S1X0</accession>
<evidence type="ECO:0000313" key="3">
    <source>
        <dbReference type="EMBL" id="TCP69232.1"/>
    </source>
</evidence>
<feature type="domain" description="DUF7847" evidence="2">
    <location>
        <begin position="57"/>
        <end position="212"/>
    </location>
</feature>
<feature type="transmembrane region" description="Helical" evidence="1">
    <location>
        <begin position="21"/>
        <end position="41"/>
    </location>
</feature>
<dbReference type="AlphaFoldDB" id="A0A4R2S1X0"/>
<dbReference type="Pfam" id="PF25231">
    <property type="entry name" value="DUF7847"/>
    <property type="match status" value="1"/>
</dbReference>
<evidence type="ECO:0000256" key="1">
    <source>
        <dbReference type="SAM" id="Phobius"/>
    </source>
</evidence>
<evidence type="ECO:0000313" key="4">
    <source>
        <dbReference type="Proteomes" id="UP000294746"/>
    </source>
</evidence>
<comment type="caution">
    <text evidence="3">The sequence shown here is derived from an EMBL/GenBank/DDBJ whole genome shotgun (WGS) entry which is preliminary data.</text>
</comment>
<protein>
    <recommendedName>
        <fullName evidence="2">DUF7847 domain-containing protein</fullName>
    </recommendedName>
</protein>
<name>A0A4R2S1X0_9BACL</name>
<gene>
    <name evidence="3" type="ORF">EDD57_11129</name>
</gene>
<dbReference type="InterPro" id="IPR057169">
    <property type="entry name" value="DUF7847"/>
</dbReference>
<dbReference type="RefSeq" id="WP_131848433.1">
    <property type="nucleotide sequence ID" value="NZ_SLXV01000011.1"/>
</dbReference>
<dbReference type="EMBL" id="SLXV01000011">
    <property type="protein sequence ID" value="TCP69232.1"/>
    <property type="molecule type" value="Genomic_DNA"/>
</dbReference>
<keyword evidence="4" id="KW-1185">Reference proteome</keyword>
<organism evidence="3 4">
    <name type="scientific">Baia soyae</name>
    <dbReference type="NCBI Taxonomy" id="1544746"/>
    <lineage>
        <taxon>Bacteria</taxon>
        <taxon>Bacillati</taxon>
        <taxon>Bacillota</taxon>
        <taxon>Bacilli</taxon>
        <taxon>Bacillales</taxon>
        <taxon>Thermoactinomycetaceae</taxon>
        <taxon>Baia</taxon>
    </lineage>
</organism>
<keyword evidence="1" id="KW-1133">Transmembrane helix</keyword>
<feature type="transmembrane region" description="Helical" evidence="1">
    <location>
        <begin position="122"/>
        <end position="139"/>
    </location>
</feature>
<feature type="transmembrane region" description="Helical" evidence="1">
    <location>
        <begin position="97"/>
        <end position="116"/>
    </location>
</feature>
<keyword evidence="1" id="KW-0472">Membrane</keyword>
<feature type="transmembrane region" description="Helical" evidence="1">
    <location>
        <begin position="189"/>
        <end position="216"/>
    </location>
</feature>
<dbReference type="Proteomes" id="UP000294746">
    <property type="component" value="Unassembled WGS sequence"/>
</dbReference>
<feature type="transmembrane region" description="Helical" evidence="1">
    <location>
        <begin position="160"/>
        <end position="183"/>
    </location>
</feature>
<keyword evidence="1" id="KW-0812">Transmembrane</keyword>
<evidence type="ECO:0000259" key="2">
    <source>
        <dbReference type="Pfam" id="PF25231"/>
    </source>
</evidence>
<sequence>MGISTFQIIKEHWRKLIMIQLILYLPLYIGLYFVVNIFLIQANLAGLGFLGPIFNMIFTLIAWGMVQIPLVLLVASEYKEEQVTAGSILIRSIEKTFYVYLFAIIFSLMVILGMMLVILPGLIAFIFFFFYPQFILLYGQKGWRAMKESARFMQKNLLKSLGYLIIFAVVIAVIEAIALFVTLQFSNAVWAVVLVQTLMNMTLSTLLGIALSIFVINNSDYEVED</sequence>
<proteinExistence type="predicted"/>
<feature type="transmembrane region" description="Helical" evidence="1">
    <location>
        <begin position="53"/>
        <end position="76"/>
    </location>
</feature>
<reference evidence="3 4" key="1">
    <citation type="submission" date="2019-03" db="EMBL/GenBank/DDBJ databases">
        <title>Genomic Encyclopedia of Type Strains, Phase IV (KMG-IV): sequencing the most valuable type-strain genomes for metagenomic binning, comparative biology and taxonomic classification.</title>
        <authorList>
            <person name="Goeker M."/>
        </authorList>
    </citation>
    <scope>NUCLEOTIDE SEQUENCE [LARGE SCALE GENOMIC DNA]</scope>
    <source>
        <strain evidence="3 4">DSM 46831</strain>
    </source>
</reference>